<keyword evidence="1" id="KW-0678">Repressor</keyword>
<dbReference type="Pfam" id="PF00376">
    <property type="entry name" value="MerR"/>
    <property type="match status" value="1"/>
</dbReference>
<name>A0A3S4M0K5_9MICO</name>
<organism evidence="6 7">
    <name type="scientific">Microbacterium enclense</name>
    <dbReference type="NCBI Taxonomy" id="993073"/>
    <lineage>
        <taxon>Bacteria</taxon>
        <taxon>Bacillati</taxon>
        <taxon>Actinomycetota</taxon>
        <taxon>Actinomycetes</taxon>
        <taxon>Micrococcales</taxon>
        <taxon>Microbacteriaceae</taxon>
        <taxon>Microbacterium</taxon>
    </lineage>
</organism>
<evidence type="ECO:0000256" key="4">
    <source>
        <dbReference type="ARBA" id="ARBA00023163"/>
    </source>
</evidence>
<dbReference type="GO" id="GO:0003700">
    <property type="term" value="F:DNA-binding transcription factor activity"/>
    <property type="evidence" value="ECO:0007669"/>
    <property type="project" value="InterPro"/>
</dbReference>
<keyword evidence="4" id="KW-0804">Transcription</keyword>
<dbReference type="OrthoDB" id="5242095at2"/>
<dbReference type="GO" id="GO:0003677">
    <property type="term" value="F:DNA binding"/>
    <property type="evidence" value="ECO:0007669"/>
    <property type="project" value="UniProtKB-KW"/>
</dbReference>
<proteinExistence type="predicted"/>
<evidence type="ECO:0000256" key="1">
    <source>
        <dbReference type="ARBA" id="ARBA00022491"/>
    </source>
</evidence>
<dbReference type="InterPro" id="IPR000551">
    <property type="entry name" value="MerR-type_HTH_dom"/>
</dbReference>
<dbReference type="PANTHER" id="PTHR30204:SF69">
    <property type="entry name" value="MERR-FAMILY TRANSCRIPTIONAL REGULATOR"/>
    <property type="match status" value="1"/>
</dbReference>
<gene>
    <name evidence="6" type="ORF">D8Y23_06715</name>
</gene>
<comment type="caution">
    <text evidence="6">The sequence shown here is derived from an EMBL/GenBank/DDBJ whole genome shotgun (WGS) entry which is preliminary data.</text>
</comment>
<evidence type="ECO:0000256" key="2">
    <source>
        <dbReference type="ARBA" id="ARBA00023015"/>
    </source>
</evidence>
<sequence length="246" mass="27208">MPTSKSQEAEWTTAAIARLVGYSTQQVRDLERLGVLPAAERTPNGYRRYEERHIIALRAYRGLAAAIGPVPARQMMPTLLQGTLDTAAERIDGLHAMLARSRDQVREASRGLRAVLADTADVFDDRDSMTISELAEAIGVRSSALRHWEHEGLVNPERTSRSQPRRYNARAITEARIVAALRSGGHRIPPISRVLEQLREHGLTAEAQALLDERLTDLNRRSVALLGASGDLHTLLSQRREDVASG</sequence>
<dbReference type="Gene3D" id="1.10.1660.10">
    <property type="match status" value="2"/>
</dbReference>
<feature type="domain" description="HTH merR-type" evidence="5">
    <location>
        <begin position="128"/>
        <end position="197"/>
    </location>
</feature>
<reference evidence="6 7" key="1">
    <citation type="journal article" date="2018" name="Front. Microbiol.">
        <title>Novel Insights Into Bacterial Dimethylsulfoniopropionate Catabolism in the East China Sea.</title>
        <authorList>
            <person name="Liu J."/>
            <person name="Liu J."/>
            <person name="Zhang S.H."/>
            <person name="Liang J."/>
            <person name="Lin H."/>
            <person name="Song D."/>
            <person name="Yang G.P."/>
            <person name="Todd J.D."/>
            <person name="Zhang X.H."/>
        </authorList>
    </citation>
    <scope>NUCLEOTIDE SEQUENCE [LARGE SCALE GENOMIC DNA]</scope>
    <source>
        <strain evidence="6 7">ZYFD042</strain>
    </source>
</reference>
<evidence type="ECO:0000256" key="3">
    <source>
        <dbReference type="ARBA" id="ARBA00023125"/>
    </source>
</evidence>
<dbReference type="SMART" id="SM00422">
    <property type="entry name" value="HTH_MERR"/>
    <property type="match status" value="2"/>
</dbReference>
<feature type="domain" description="HTH merR-type" evidence="5">
    <location>
        <begin position="10"/>
        <end position="58"/>
    </location>
</feature>
<dbReference type="InterPro" id="IPR009061">
    <property type="entry name" value="DNA-bd_dom_put_sf"/>
</dbReference>
<evidence type="ECO:0000259" key="5">
    <source>
        <dbReference type="PROSITE" id="PS50937"/>
    </source>
</evidence>
<dbReference type="PANTHER" id="PTHR30204">
    <property type="entry name" value="REDOX-CYCLING DRUG-SENSING TRANSCRIPTIONAL ACTIVATOR SOXR"/>
    <property type="match status" value="1"/>
</dbReference>
<dbReference type="SUPFAM" id="SSF46955">
    <property type="entry name" value="Putative DNA-binding domain"/>
    <property type="match status" value="2"/>
</dbReference>
<dbReference type="EMBL" id="RBZY01000019">
    <property type="protein sequence ID" value="RWR19936.1"/>
    <property type="molecule type" value="Genomic_DNA"/>
</dbReference>
<keyword evidence="2" id="KW-0805">Transcription regulation</keyword>
<dbReference type="InterPro" id="IPR047057">
    <property type="entry name" value="MerR_fam"/>
</dbReference>
<dbReference type="PRINTS" id="PR00040">
    <property type="entry name" value="HTHMERR"/>
</dbReference>
<protein>
    <submittedName>
        <fullName evidence="6">MerR family transcriptional regulator</fullName>
    </submittedName>
</protein>
<dbReference type="AlphaFoldDB" id="A0A3S4M0K5"/>
<evidence type="ECO:0000313" key="6">
    <source>
        <dbReference type="EMBL" id="RWR19936.1"/>
    </source>
</evidence>
<dbReference type="Pfam" id="PF13411">
    <property type="entry name" value="MerR_1"/>
    <property type="match status" value="1"/>
</dbReference>
<keyword evidence="3" id="KW-0238">DNA-binding</keyword>
<dbReference type="PROSITE" id="PS50937">
    <property type="entry name" value="HTH_MERR_2"/>
    <property type="match status" value="2"/>
</dbReference>
<dbReference type="Proteomes" id="UP000285970">
    <property type="component" value="Unassembled WGS sequence"/>
</dbReference>
<accession>A0A3S4M0K5</accession>
<evidence type="ECO:0000313" key="7">
    <source>
        <dbReference type="Proteomes" id="UP000285970"/>
    </source>
</evidence>